<keyword evidence="1" id="KW-0472">Membrane</keyword>
<reference evidence="2 3" key="1">
    <citation type="submission" date="2019-12" db="EMBL/GenBank/DDBJ databases">
        <title>Novel species isolated from a subtropical stream in China.</title>
        <authorList>
            <person name="Lu H."/>
        </authorList>
    </citation>
    <scope>NUCLEOTIDE SEQUENCE [LARGE SCALE GENOMIC DNA]</scope>
    <source>
        <strain evidence="2 3">DS3</strain>
    </source>
</reference>
<comment type="caution">
    <text evidence="2">The sequence shown here is derived from an EMBL/GenBank/DDBJ whole genome shotgun (WGS) entry which is preliminary data.</text>
</comment>
<feature type="transmembrane region" description="Helical" evidence="1">
    <location>
        <begin position="82"/>
        <end position="107"/>
    </location>
</feature>
<keyword evidence="3" id="KW-1185">Reference proteome</keyword>
<keyword evidence="1" id="KW-1133">Transmembrane helix</keyword>
<evidence type="ECO:0000313" key="2">
    <source>
        <dbReference type="EMBL" id="MYN03601.1"/>
    </source>
</evidence>
<dbReference type="RefSeq" id="WP_161026568.1">
    <property type="nucleotide sequence ID" value="NZ_WWCJ01000010.1"/>
</dbReference>
<feature type="transmembrane region" description="Helical" evidence="1">
    <location>
        <begin position="113"/>
        <end position="134"/>
    </location>
</feature>
<dbReference type="EMBL" id="WWCJ01000010">
    <property type="protein sequence ID" value="MYN03601.1"/>
    <property type="molecule type" value="Genomic_DNA"/>
</dbReference>
<keyword evidence="1" id="KW-0812">Transmembrane</keyword>
<name>A0A6N9HJ10_9BURK</name>
<accession>A0A6N9HJ10</accession>
<dbReference type="AlphaFoldDB" id="A0A6N9HJ10"/>
<organism evidence="2 3">
    <name type="scientific">Pseudoduganella guangdongensis</name>
    <dbReference type="NCBI Taxonomy" id="2692179"/>
    <lineage>
        <taxon>Bacteria</taxon>
        <taxon>Pseudomonadati</taxon>
        <taxon>Pseudomonadota</taxon>
        <taxon>Betaproteobacteria</taxon>
        <taxon>Burkholderiales</taxon>
        <taxon>Oxalobacteraceae</taxon>
        <taxon>Telluria group</taxon>
        <taxon>Pseudoduganella</taxon>
    </lineage>
</organism>
<dbReference type="Proteomes" id="UP000448575">
    <property type="component" value="Unassembled WGS sequence"/>
</dbReference>
<gene>
    <name evidence="2" type="ORF">GTP41_16005</name>
</gene>
<feature type="transmembrane region" description="Helical" evidence="1">
    <location>
        <begin position="7"/>
        <end position="28"/>
    </location>
</feature>
<proteinExistence type="predicted"/>
<evidence type="ECO:0000313" key="3">
    <source>
        <dbReference type="Proteomes" id="UP000448575"/>
    </source>
</evidence>
<sequence>MPNKPLILGALLSSAAALLHVGCIYFGAPWYRFFGAGEEMAQMAEAGSLVPGFITAGIALILGIWALYALSAAGAIRRLPLLRTGLCIITGIYLLRGLAVLPIALLQPQHATAFAWWSSAICLGFGAIHLVGLWQRWRPMSIARH</sequence>
<evidence type="ECO:0000256" key="1">
    <source>
        <dbReference type="SAM" id="Phobius"/>
    </source>
</evidence>
<feature type="transmembrane region" description="Helical" evidence="1">
    <location>
        <begin position="48"/>
        <end position="70"/>
    </location>
</feature>
<protein>
    <submittedName>
        <fullName evidence="2">Uncharacterized protein</fullName>
    </submittedName>
</protein>